<evidence type="ECO:0000313" key="7">
    <source>
        <dbReference type="EMBL" id="MDG3005624.1"/>
    </source>
</evidence>
<evidence type="ECO:0000259" key="6">
    <source>
        <dbReference type="SMART" id="SM00235"/>
    </source>
</evidence>
<comment type="caution">
    <text evidence="7">The sequence shown here is derived from an EMBL/GenBank/DDBJ whole genome shotgun (WGS) entry which is preliminary data.</text>
</comment>
<evidence type="ECO:0000313" key="8">
    <source>
        <dbReference type="Proteomes" id="UP001216907"/>
    </source>
</evidence>
<keyword evidence="1" id="KW-0645">Protease</keyword>
<keyword evidence="8" id="KW-1185">Reference proteome</keyword>
<dbReference type="PRINTS" id="PR00138">
    <property type="entry name" value="MATRIXIN"/>
</dbReference>
<dbReference type="InterPro" id="IPR006026">
    <property type="entry name" value="Peptidase_Metallo"/>
</dbReference>
<dbReference type="Gene3D" id="3.40.390.10">
    <property type="entry name" value="Collagenase (Catalytic Domain)"/>
    <property type="match status" value="1"/>
</dbReference>
<protein>
    <submittedName>
        <fullName evidence="7">Matrixin family metalloprotease</fullName>
        <ecNumber evidence="7">3.4.24.-</ecNumber>
    </submittedName>
</protein>
<evidence type="ECO:0000256" key="2">
    <source>
        <dbReference type="ARBA" id="ARBA00022723"/>
    </source>
</evidence>
<dbReference type="SUPFAM" id="SSF55486">
    <property type="entry name" value="Metalloproteases ('zincins'), catalytic domain"/>
    <property type="match status" value="1"/>
</dbReference>
<feature type="domain" description="Peptidase metallopeptidase" evidence="6">
    <location>
        <begin position="11"/>
        <end position="191"/>
    </location>
</feature>
<dbReference type="PANTHER" id="PTHR10201">
    <property type="entry name" value="MATRIX METALLOPROTEINASE"/>
    <property type="match status" value="1"/>
</dbReference>
<keyword evidence="4" id="KW-0862">Zinc</keyword>
<gene>
    <name evidence="7" type="ORF">PZE19_17695</name>
</gene>
<name>A0ABT6FDJ3_9BACT</name>
<evidence type="ECO:0000256" key="4">
    <source>
        <dbReference type="ARBA" id="ARBA00022833"/>
    </source>
</evidence>
<dbReference type="InterPro" id="IPR001818">
    <property type="entry name" value="Pept_M10_metallopeptidase"/>
</dbReference>
<accession>A0ABT6FDJ3</accession>
<keyword evidence="2" id="KW-0479">Metal-binding</keyword>
<dbReference type="EMBL" id="JARRAG010000002">
    <property type="protein sequence ID" value="MDG3005624.1"/>
    <property type="molecule type" value="Genomic_DNA"/>
</dbReference>
<keyword evidence="3 7" id="KW-0378">Hydrolase</keyword>
<sequence length="472" mass="49621">MEERLLLYATLGANWVYGSRITYSFVPDGTSIGGTPSTLYQTLNALYPTSVWQREFNEAAAVWQAVANVNLVQVSDDGSALGAAGYQQGDPRFGDIRFSAIPLAFGTLGAAYSPPQLNGGPLAGDVVLNSIMSWKIDANYDLKTVAIHEIGHALGMSHSEISRADMYSYYTAMKQALHSDDVSGIRSIYGGRQGDAWNSNGQSNLSYWDAKSLDGWRTSANQITVADLNITNPGQTEWFWVTIPSSNIGSFTVSAQSTNLSLLTPQVTVYDASLGLKGNAYSSQFGDTATLTIPGVSTGQGFFIRATASGGGSTGAYALQVNFGTVPLTPVAPPFTMVPTQNSQGAGLNTLVQGTVNTVRATERALQDHHVQLKIGNLSAWGDALLAPGFARASPALESLYAAAAAKAQAASAPIAATAEASAFGAALSFRHEVSPSWTGGLQTTTGAIDDVLAGWGGFEKSSVGKRRPHRS</sequence>
<dbReference type="Gene3D" id="2.60.120.380">
    <property type="match status" value="1"/>
</dbReference>
<dbReference type="Proteomes" id="UP001216907">
    <property type="component" value="Unassembled WGS sequence"/>
</dbReference>
<evidence type="ECO:0000256" key="5">
    <source>
        <dbReference type="ARBA" id="ARBA00023049"/>
    </source>
</evidence>
<dbReference type="InterPro" id="IPR024079">
    <property type="entry name" value="MetalloPept_cat_dom_sf"/>
</dbReference>
<keyword evidence="5 7" id="KW-0482">Metalloprotease</keyword>
<dbReference type="InterPro" id="IPR021190">
    <property type="entry name" value="Pept_M10A"/>
</dbReference>
<dbReference type="GO" id="GO:0008237">
    <property type="term" value="F:metallopeptidase activity"/>
    <property type="evidence" value="ECO:0007669"/>
    <property type="project" value="UniProtKB-KW"/>
</dbReference>
<dbReference type="Pfam" id="PF00413">
    <property type="entry name" value="Peptidase_M10"/>
    <property type="match status" value="1"/>
</dbReference>
<reference evidence="7 8" key="1">
    <citation type="submission" date="2023-03" db="EMBL/GenBank/DDBJ databases">
        <title>Paludisphaera mucosa sp. nov. a novel planctomycete from northern fen.</title>
        <authorList>
            <person name="Ivanova A."/>
        </authorList>
    </citation>
    <scope>NUCLEOTIDE SEQUENCE [LARGE SCALE GENOMIC DNA]</scope>
    <source>
        <strain evidence="7 8">Pla2</strain>
    </source>
</reference>
<evidence type="ECO:0000256" key="1">
    <source>
        <dbReference type="ARBA" id="ARBA00022670"/>
    </source>
</evidence>
<dbReference type="SMART" id="SM00235">
    <property type="entry name" value="ZnMc"/>
    <property type="match status" value="1"/>
</dbReference>
<proteinExistence type="predicted"/>
<dbReference type="PANTHER" id="PTHR10201:SF323">
    <property type="entry name" value="MATRIX METALLOPROTEINASE-21"/>
    <property type="match status" value="1"/>
</dbReference>
<dbReference type="EC" id="3.4.24.-" evidence="7"/>
<dbReference type="RefSeq" id="WP_277861955.1">
    <property type="nucleotide sequence ID" value="NZ_JARRAG010000002.1"/>
</dbReference>
<evidence type="ECO:0000256" key="3">
    <source>
        <dbReference type="ARBA" id="ARBA00022801"/>
    </source>
</evidence>
<organism evidence="7 8">
    <name type="scientific">Paludisphaera mucosa</name>
    <dbReference type="NCBI Taxonomy" id="3030827"/>
    <lineage>
        <taxon>Bacteria</taxon>
        <taxon>Pseudomonadati</taxon>
        <taxon>Planctomycetota</taxon>
        <taxon>Planctomycetia</taxon>
        <taxon>Isosphaerales</taxon>
        <taxon>Isosphaeraceae</taxon>
        <taxon>Paludisphaera</taxon>
    </lineage>
</organism>